<dbReference type="EMBL" id="JARFPK010000008">
    <property type="protein sequence ID" value="MDF0590126.1"/>
    <property type="molecule type" value="Genomic_DNA"/>
</dbReference>
<evidence type="ECO:0000256" key="3">
    <source>
        <dbReference type="ARBA" id="ARBA00022741"/>
    </source>
</evidence>
<dbReference type="InterPro" id="IPR041562">
    <property type="entry name" value="MCM_lid"/>
</dbReference>
<dbReference type="SMART" id="SM00382">
    <property type="entry name" value="AAA"/>
    <property type="match status" value="1"/>
</dbReference>
<dbReference type="InterPro" id="IPR033762">
    <property type="entry name" value="MCM_OB"/>
</dbReference>
<protein>
    <submittedName>
        <fullName evidence="8">Minichromosome maintenance protein MCM</fullName>
    </submittedName>
</protein>
<dbReference type="InterPro" id="IPR003593">
    <property type="entry name" value="AAA+_ATPase"/>
</dbReference>
<comment type="caution">
    <text evidence="8">The sequence shown here is derived from an EMBL/GenBank/DDBJ whole genome shotgun (WGS) entry which is preliminary data.</text>
</comment>
<evidence type="ECO:0000256" key="1">
    <source>
        <dbReference type="ARBA" id="ARBA00008010"/>
    </source>
</evidence>
<dbReference type="Gene3D" id="3.40.50.300">
    <property type="entry name" value="P-loop containing nucleotide triphosphate hydrolases"/>
    <property type="match status" value="1"/>
</dbReference>
<dbReference type="Pfam" id="PF17855">
    <property type="entry name" value="MCM_lid"/>
    <property type="match status" value="1"/>
</dbReference>
<dbReference type="PRINTS" id="PR01657">
    <property type="entry name" value="MCMFAMILY"/>
</dbReference>
<name>A0ABT5X610_9EURY</name>
<keyword evidence="2" id="KW-0235">DNA replication</keyword>
<dbReference type="InterPro" id="IPR031327">
    <property type="entry name" value="MCM"/>
</dbReference>
<dbReference type="PROSITE" id="PS50051">
    <property type="entry name" value="MCM_2"/>
    <property type="match status" value="1"/>
</dbReference>
<dbReference type="RefSeq" id="WP_316965884.1">
    <property type="nucleotide sequence ID" value="NZ_JARFPK010000008.1"/>
</dbReference>
<dbReference type="Gene3D" id="1.10.10.10">
    <property type="entry name" value="Winged helix-like DNA-binding domain superfamily/Winged helix DNA-binding domain"/>
    <property type="match status" value="1"/>
</dbReference>
<dbReference type="Gene3D" id="2.40.50.140">
    <property type="entry name" value="Nucleic acid-binding proteins"/>
    <property type="match status" value="1"/>
</dbReference>
<evidence type="ECO:0000256" key="6">
    <source>
        <dbReference type="RuleBase" id="RU004070"/>
    </source>
</evidence>
<evidence type="ECO:0000256" key="4">
    <source>
        <dbReference type="ARBA" id="ARBA00022840"/>
    </source>
</evidence>
<dbReference type="InterPro" id="IPR001208">
    <property type="entry name" value="MCM_dom"/>
</dbReference>
<dbReference type="InterPro" id="IPR048907">
    <property type="entry name" value="WHD_MCM_arc"/>
</dbReference>
<evidence type="ECO:0000259" key="7">
    <source>
        <dbReference type="PROSITE" id="PS50051"/>
    </source>
</evidence>
<dbReference type="PANTHER" id="PTHR11630">
    <property type="entry name" value="DNA REPLICATION LICENSING FACTOR MCM FAMILY MEMBER"/>
    <property type="match status" value="1"/>
</dbReference>
<keyword evidence="3 6" id="KW-0547">Nucleotide-binding</keyword>
<reference evidence="8 9" key="1">
    <citation type="submission" date="2023-03" db="EMBL/GenBank/DDBJ databases">
        <title>WGS of Methanotrichaceae archaeon Mx.</title>
        <authorList>
            <person name="Sorokin D.Y."/>
            <person name="Merkel A.Y."/>
        </authorList>
    </citation>
    <scope>NUCLEOTIDE SEQUENCE [LARGE SCALE GENOMIC DNA]</scope>
    <source>
        <strain evidence="8 9">Mx</strain>
    </source>
</reference>
<dbReference type="Pfam" id="PF21120">
    <property type="entry name" value="WHD_MCM_arc"/>
    <property type="match status" value="1"/>
</dbReference>
<proteinExistence type="inferred from homology"/>
<evidence type="ECO:0000256" key="2">
    <source>
        <dbReference type="ARBA" id="ARBA00022705"/>
    </source>
</evidence>
<dbReference type="InterPro" id="IPR027417">
    <property type="entry name" value="P-loop_NTPase"/>
</dbReference>
<dbReference type="SUPFAM" id="SSF50249">
    <property type="entry name" value="Nucleic acid-binding proteins"/>
    <property type="match status" value="1"/>
</dbReference>
<dbReference type="Gene3D" id="2.20.28.10">
    <property type="match status" value="1"/>
</dbReference>
<organism evidence="8 9">
    <name type="scientific">Candidatus Methanocrinis natronophilus</name>
    <dbReference type="NCBI Taxonomy" id="3033396"/>
    <lineage>
        <taxon>Archaea</taxon>
        <taxon>Methanobacteriati</taxon>
        <taxon>Methanobacteriota</taxon>
        <taxon>Stenosarchaea group</taxon>
        <taxon>Methanomicrobia</taxon>
        <taxon>Methanotrichales</taxon>
        <taxon>Methanotrichaceae</taxon>
        <taxon>Methanocrinis</taxon>
    </lineage>
</organism>
<keyword evidence="5 6" id="KW-0238">DNA-binding</keyword>
<sequence>MVEDPVAKWEEFIRSRYWDELLELADSYPLRRSLVIKFPDIDRYDPEFADELLEKPGPLLEAAETALLEIDLPIDALLEKAHYRIVGLPRRYKTSELRSDQIGRFIALEGLVRTVTEVRPKVISAAFECQRCGHIFYKEQTTSKFQEPYDCPNDACDRRGPFKLLLDRSRFVDAQNVRVQESPEELRGGEQPQTLDVQLEDDLTGMIYPGDRVVVNGALRSYQRTTQTGKSTYFDLFLEGNSIEMMEQEFEEIDIKAEDERLIRELSADPQIYENIRKSIAPSIYGYEEVKEALALQLFSGVSKGLPDGTRIRGDIHILLVGDPGIAKSQLLRYISKLSPRGIYTSGKSSTSAGLTATAVKDELGDGRWSIEAGALVLADKGIACIDEMDKMRSEDRSALHEAMEQQTISVAKAGVMATLKSRCALLAAANPKFGRFDKYEGIAQQINLSPALMSRFDLIFVLTDEPSDARDTQIARHIGQTTYAGEISSRGGYSKEELEAVMDVIRPAIEPDVLRKYIAYARKNVFPVLSDGARERLESYYVNLRKQGQDTNKPVPVTARQLEALFRLSESSARLRLSDDITLGDAERVIRIVEACLRQVGVDPETGLLDADVLAVGMSKSTRDKTRMVIDLVRDVASLHQGPAPLETVLERAEAELGMDRNKAEEIIKRLKRDGSIFEPRNGFLNLT</sequence>
<dbReference type="Pfam" id="PF00493">
    <property type="entry name" value="MCM"/>
    <property type="match status" value="1"/>
</dbReference>
<dbReference type="Gene3D" id="3.30.1640.10">
    <property type="entry name" value="mini-chromosome maintenance (MCM) complex, chain A, domain 1"/>
    <property type="match status" value="1"/>
</dbReference>
<comment type="similarity">
    <text evidence="1 6">Belongs to the MCM family.</text>
</comment>
<evidence type="ECO:0000313" key="8">
    <source>
        <dbReference type="EMBL" id="MDF0590126.1"/>
    </source>
</evidence>
<dbReference type="InterPro" id="IPR036388">
    <property type="entry name" value="WH-like_DNA-bd_sf"/>
</dbReference>
<keyword evidence="9" id="KW-1185">Reference proteome</keyword>
<dbReference type="InterPro" id="IPR012340">
    <property type="entry name" value="NA-bd_OB-fold"/>
</dbReference>
<dbReference type="PANTHER" id="PTHR11630:SF66">
    <property type="entry name" value="DNA REPLICATION LICENSING FACTOR MCM4"/>
    <property type="match status" value="1"/>
</dbReference>
<dbReference type="SMART" id="SM00350">
    <property type="entry name" value="MCM"/>
    <property type="match status" value="1"/>
</dbReference>
<dbReference type="Pfam" id="PF17207">
    <property type="entry name" value="MCM_OB"/>
    <property type="match status" value="1"/>
</dbReference>
<accession>A0ABT5X610</accession>
<dbReference type="SUPFAM" id="SSF52540">
    <property type="entry name" value="P-loop containing nucleoside triphosphate hydrolases"/>
    <property type="match status" value="1"/>
</dbReference>
<gene>
    <name evidence="8" type="ORF">P0O15_02895</name>
</gene>
<evidence type="ECO:0000313" key="9">
    <source>
        <dbReference type="Proteomes" id="UP001220010"/>
    </source>
</evidence>
<evidence type="ECO:0000256" key="5">
    <source>
        <dbReference type="ARBA" id="ARBA00023125"/>
    </source>
</evidence>
<dbReference type="Proteomes" id="UP001220010">
    <property type="component" value="Unassembled WGS sequence"/>
</dbReference>
<keyword evidence="4 6" id="KW-0067">ATP-binding</keyword>
<feature type="domain" description="MCM C-terminal AAA(+) ATPase" evidence="7">
    <location>
        <begin position="272"/>
        <end position="479"/>
    </location>
</feature>